<dbReference type="AlphaFoldDB" id="A0A5C8PQT5"/>
<dbReference type="Gene3D" id="3.90.1200.10">
    <property type="match status" value="1"/>
</dbReference>
<dbReference type="SUPFAM" id="SSF56112">
    <property type="entry name" value="Protein kinase-like (PK-like)"/>
    <property type="match status" value="1"/>
</dbReference>
<feature type="domain" description="Aminoglycoside phosphotransferase" evidence="1">
    <location>
        <begin position="57"/>
        <end position="309"/>
    </location>
</feature>
<dbReference type="OrthoDB" id="3806873at2"/>
<accession>A0A5C8PQT5</accession>
<name>A0A5C8PQT5_9HYPH</name>
<gene>
    <name evidence="2" type="ORF">FHP25_08995</name>
</gene>
<protein>
    <recommendedName>
        <fullName evidence="1">Aminoglycoside phosphotransferase domain-containing protein</fullName>
    </recommendedName>
</protein>
<dbReference type="PANTHER" id="PTHR21310">
    <property type="entry name" value="AMINOGLYCOSIDE PHOSPHOTRANSFERASE-RELATED-RELATED"/>
    <property type="match status" value="1"/>
</dbReference>
<organism evidence="2 3">
    <name type="scientific">Vineibacter terrae</name>
    <dbReference type="NCBI Taxonomy" id="2586908"/>
    <lineage>
        <taxon>Bacteria</taxon>
        <taxon>Pseudomonadati</taxon>
        <taxon>Pseudomonadota</taxon>
        <taxon>Alphaproteobacteria</taxon>
        <taxon>Hyphomicrobiales</taxon>
        <taxon>Vineibacter</taxon>
    </lineage>
</organism>
<evidence type="ECO:0000259" key="1">
    <source>
        <dbReference type="Pfam" id="PF01636"/>
    </source>
</evidence>
<evidence type="ECO:0000313" key="3">
    <source>
        <dbReference type="Proteomes" id="UP000321638"/>
    </source>
</evidence>
<dbReference type="EMBL" id="VDUZ01000008">
    <property type="protein sequence ID" value="TXL77556.1"/>
    <property type="molecule type" value="Genomic_DNA"/>
</dbReference>
<dbReference type="InterPro" id="IPR002575">
    <property type="entry name" value="Aminoglycoside_PTrfase"/>
</dbReference>
<keyword evidence="3" id="KW-1185">Reference proteome</keyword>
<dbReference type="InterPro" id="IPR011009">
    <property type="entry name" value="Kinase-like_dom_sf"/>
</dbReference>
<comment type="caution">
    <text evidence="2">The sequence shown here is derived from an EMBL/GenBank/DDBJ whole genome shotgun (WGS) entry which is preliminary data.</text>
</comment>
<proteinExistence type="predicted"/>
<dbReference type="InterPro" id="IPR051678">
    <property type="entry name" value="AGP_Transferase"/>
</dbReference>
<dbReference type="Pfam" id="PF01636">
    <property type="entry name" value="APH"/>
    <property type="match status" value="1"/>
</dbReference>
<reference evidence="2 3" key="1">
    <citation type="submission" date="2019-06" db="EMBL/GenBank/DDBJ databases">
        <title>New taxonomy in bacterial strain CC-CFT640, isolated from vineyard.</title>
        <authorList>
            <person name="Lin S.-Y."/>
            <person name="Tsai C.-F."/>
            <person name="Young C.-C."/>
        </authorList>
    </citation>
    <scope>NUCLEOTIDE SEQUENCE [LARGE SCALE GENOMIC DNA]</scope>
    <source>
        <strain evidence="2 3">CC-CFT640</strain>
    </source>
</reference>
<evidence type="ECO:0000313" key="2">
    <source>
        <dbReference type="EMBL" id="TXL77556.1"/>
    </source>
</evidence>
<sequence length="349" mass="36907">MRRALQACLLVSGAGAGVMEQGMRQHWTRATATVALGVDDATALVRALPGAPRVSRVTVLSGGLANTNLRLDFASGEPPLVLRLYQRDPAQAAKERALHGLAARHGLPVPRLHLGADDNPITGSAYAVIDWIEGRPLDDVAAKLDGDQLWQLGASIGAGLARIHGVTFDACGFFDGALRVATPIDVGGAGLREFLHRCLIDGRGGERLGGDLTRALMAFVDAEAAVLDTWDGAPCLTHADFGGSNILVRLTGRGWALAAVLDWEFAFSGSPFFDLGNLLRPPPGRLPGFADAVAAGYAGAGRVLPPRWREMAALADLIAWADFLSRELPPPGVIDSARERIRDTIARRG</sequence>
<dbReference type="Proteomes" id="UP000321638">
    <property type="component" value="Unassembled WGS sequence"/>
</dbReference>